<keyword evidence="3" id="KW-1185">Reference proteome</keyword>
<feature type="signal peptide" evidence="1">
    <location>
        <begin position="1"/>
        <end position="21"/>
    </location>
</feature>
<dbReference type="AlphaFoldDB" id="N9GHC5"/>
<comment type="caution">
    <text evidence="2">The sequence shown here is derived from an EMBL/GenBank/DDBJ whole genome shotgun (WGS) entry which is preliminary data.</text>
</comment>
<dbReference type="Proteomes" id="UP000017667">
    <property type="component" value="Unassembled WGS sequence"/>
</dbReference>
<name>N9GHC5_ACIHA</name>
<accession>N9GHC5</accession>
<dbReference type="HOGENOM" id="CLU_129674_0_0_6"/>
<organism evidence="2 3">
    <name type="scientific">Acinetobacter haemolyticus CIP 64.3 = MTCC 9819</name>
    <dbReference type="NCBI Taxonomy" id="1217659"/>
    <lineage>
        <taxon>Bacteria</taxon>
        <taxon>Pseudomonadati</taxon>
        <taxon>Pseudomonadota</taxon>
        <taxon>Gammaproteobacteria</taxon>
        <taxon>Moraxellales</taxon>
        <taxon>Moraxellaceae</taxon>
        <taxon>Acinetobacter</taxon>
    </lineage>
</organism>
<feature type="chain" id="PRO_5004143210" evidence="1">
    <location>
        <begin position="22"/>
        <end position="178"/>
    </location>
</feature>
<evidence type="ECO:0000256" key="1">
    <source>
        <dbReference type="SAM" id="SignalP"/>
    </source>
</evidence>
<dbReference type="EMBL" id="APQQ01000028">
    <property type="protein sequence ID" value="ENW16519.1"/>
    <property type="molecule type" value="Genomic_DNA"/>
</dbReference>
<evidence type="ECO:0000313" key="3">
    <source>
        <dbReference type="Proteomes" id="UP000017667"/>
    </source>
</evidence>
<reference evidence="2 3" key="1">
    <citation type="submission" date="2013-02" db="EMBL/GenBank/DDBJ databases">
        <title>The Genome Sequence of Acinetobacter haemolyticus CIP 64.3.</title>
        <authorList>
            <consortium name="The Broad Institute Genome Sequencing Platform"/>
            <consortium name="The Broad Institute Genome Sequencing Center for Infectious Disease"/>
            <person name="Cerqueira G."/>
            <person name="Feldgarden M."/>
            <person name="Courvalin P."/>
            <person name="Perichon B."/>
            <person name="Grillot-Courvalin C."/>
            <person name="Clermont D."/>
            <person name="Rocha E."/>
            <person name="Yoon E.-J."/>
            <person name="Nemec A."/>
            <person name="Walker B."/>
            <person name="Young S.K."/>
            <person name="Zeng Q."/>
            <person name="Gargeya S."/>
            <person name="Fitzgerald M."/>
            <person name="Haas B."/>
            <person name="Abouelleil A."/>
            <person name="Alvarado L."/>
            <person name="Arachchi H.M."/>
            <person name="Berlin A.M."/>
            <person name="Chapman S.B."/>
            <person name="Dewar J."/>
            <person name="Goldberg J."/>
            <person name="Griggs A."/>
            <person name="Gujja S."/>
            <person name="Hansen M."/>
            <person name="Howarth C."/>
            <person name="Imamovic A."/>
            <person name="Larimer J."/>
            <person name="McCowan C."/>
            <person name="Murphy C."/>
            <person name="Neiman D."/>
            <person name="Pearson M."/>
            <person name="Priest M."/>
            <person name="Roberts A."/>
            <person name="Saif S."/>
            <person name="Shea T."/>
            <person name="Sisk P."/>
            <person name="Sykes S."/>
            <person name="Wortman J."/>
            <person name="Nusbaum C."/>
            <person name="Birren B."/>
        </authorList>
    </citation>
    <scope>NUCLEOTIDE SEQUENCE [LARGE SCALE GENOMIC DNA]</scope>
    <source>
        <strain evidence="2 3">CIP 64.3</strain>
    </source>
</reference>
<sequence length="178" mass="20735">MRIAQVLIGSLVLFQSVSLYAESAKQCLKYWNEPVEEIQVLGDVECEHVWEFGQNSATQNRLKLLDQLNLKRKNGQWMSTGNCKQVLYGSKKYNIYRAYYKEDRDEIWIAYDNKNAFSYFRKIVAPLEEGTSPGVVLSCASIGKNEKSRHALNSYLKKNTSVSMEIYRINDWNHENYK</sequence>
<evidence type="ECO:0000313" key="2">
    <source>
        <dbReference type="EMBL" id="ENW16519.1"/>
    </source>
</evidence>
<keyword evidence="1" id="KW-0732">Signal</keyword>
<dbReference type="RefSeq" id="WP_005083252.1">
    <property type="nucleotide sequence ID" value="NZ_ASYX01000014.1"/>
</dbReference>
<protein>
    <submittedName>
        <fullName evidence="2">Uncharacterized protein</fullName>
    </submittedName>
</protein>
<proteinExistence type="predicted"/>
<gene>
    <name evidence="2" type="ORF">F927_02540</name>
</gene>